<feature type="transmembrane region" description="Helical" evidence="2">
    <location>
        <begin position="27"/>
        <end position="48"/>
    </location>
</feature>
<sequence length="210" mass="21083">MTPRRSTRQAPNRVLDALDSLGTYGRALAGVAVVLVVAVVAVVVFLLVGGGDDASPTGAQGTGPAVSQPPVETSKPGAGVKKAPEVKVGSSATLQQDVTVKVVSITPVTLKAQGIGEIAGAGAAVKLQVGNASAKPIDLGQLVVNASYGAKKTPAPPNDSQVAKQLRGSLKAGKSATGTYLFKVPSAQLSSLRVEVSSGTSPYVITFVRS</sequence>
<evidence type="ECO:0000256" key="1">
    <source>
        <dbReference type="SAM" id="MobiDB-lite"/>
    </source>
</evidence>
<dbReference type="RefSeq" id="WP_398284221.1">
    <property type="nucleotide sequence ID" value="NZ_JBITLV010000008.1"/>
</dbReference>
<keyword evidence="4" id="KW-1185">Reference proteome</keyword>
<accession>A0ABW8AT93</accession>
<dbReference type="Proteomes" id="UP001612915">
    <property type="component" value="Unassembled WGS sequence"/>
</dbReference>
<keyword evidence="2" id="KW-1133">Transmembrane helix</keyword>
<evidence type="ECO:0000313" key="3">
    <source>
        <dbReference type="EMBL" id="MFI7589618.1"/>
    </source>
</evidence>
<reference evidence="3 4" key="1">
    <citation type="submission" date="2024-10" db="EMBL/GenBank/DDBJ databases">
        <title>The Natural Products Discovery Center: Release of the First 8490 Sequenced Strains for Exploring Actinobacteria Biosynthetic Diversity.</title>
        <authorList>
            <person name="Kalkreuter E."/>
            <person name="Kautsar S.A."/>
            <person name="Yang D."/>
            <person name="Bader C.D."/>
            <person name="Teijaro C.N."/>
            <person name="Fluegel L."/>
            <person name="Davis C.M."/>
            <person name="Simpson J.R."/>
            <person name="Lauterbach L."/>
            <person name="Steele A.D."/>
            <person name="Gui C."/>
            <person name="Meng S."/>
            <person name="Li G."/>
            <person name="Viehrig K."/>
            <person name="Ye F."/>
            <person name="Su P."/>
            <person name="Kiefer A.F."/>
            <person name="Nichols A."/>
            <person name="Cepeda A.J."/>
            <person name="Yan W."/>
            <person name="Fan B."/>
            <person name="Jiang Y."/>
            <person name="Adhikari A."/>
            <person name="Zheng C.-J."/>
            <person name="Schuster L."/>
            <person name="Cowan T.M."/>
            <person name="Smanski M.J."/>
            <person name="Chevrette M.G."/>
            <person name="De Carvalho L.P.S."/>
            <person name="Shen B."/>
        </authorList>
    </citation>
    <scope>NUCLEOTIDE SEQUENCE [LARGE SCALE GENOMIC DNA]</scope>
    <source>
        <strain evidence="3 4">NPDC049639</strain>
    </source>
</reference>
<keyword evidence="2" id="KW-0812">Transmembrane</keyword>
<gene>
    <name evidence="3" type="ORF">ACIB24_21330</name>
</gene>
<feature type="region of interest" description="Disordered" evidence="1">
    <location>
        <begin position="57"/>
        <end position="84"/>
    </location>
</feature>
<evidence type="ECO:0000256" key="2">
    <source>
        <dbReference type="SAM" id="Phobius"/>
    </source>
</evidence>
<protein>
    <recommendedName>
        <fullName evidence="5">DUF4352 domain-containing protein</fullName>
    </recommendedName>
</protein>
<proteinExistence type="predicted"/>
<organism evidence="3 4">
    <name type="scientific">Spongisporangium articulatum</name>
    <dbReference type="NCBI Taxonomy" id="3362603"/>
    <lineage>
        <taxon>Bacteria</taxon>
        <taxon>Bacillati</taxon>
        <taxon>Actinomycetota</taxon>
        <taxon>Actinomycetes</taxon>
        <taxon>Kineosporiales</taxon>
        <taxon>Kineosporiaceae</taxon>
        <taxon>Spongisporangium</taxon>
    </lineage>
</organism>
<evidence type="ECO:0008006" key="5">
    <source>
        <dbReference type="Google" id="ProtNLM"/>
    </source>
</evidence>
<evidence type="ECO:0000313" key="4">
    <source>
        <dbReference type="Proteomes" id="UP001612915"/>
    </source>
</evidence>
<name>A0ABW8AT93_9ACTN</name>
<comment type="caution">
    <text evidence="3">The sequence shown here is derived from an EMBL/GenBank/DDBJ whole genome shotgun (WGS) entry which is preliminary data.</text>
</comment>
<dbReference type="EMBL" id="JBITLV010000008">
    <property type="protein sequence ID" value="MFI7589618.1"/>
    <property type="molecule type" value="Genomic_DNA"/>
</dbReference>
<keyword evidence="2" id="KW-0472">Membrane</keyword>